<name>A0A199YNR3_9PROT</name>
<gene>
    <name evidence="8" type="ORF">TH30_19265</name>
    <name evidence="7" type="ORF">TH6_01535</name>
</gene>
<evidence type="ECO:0000313" key="10">
    <source>
        <dbReference type="Proteomes" id="UP000253061"/>
    </source>
</evidence>
<dbReference type="PANTHER" id="PTHR12151:SF25">
    <property type="entry name" value="LINALOOL DEHYDRATASE_ISOMERASE DOMAIN-CONTAINING PROTEIN"/>
    <property type="match status" value="1"/>
</dbReference>
<dbReference type="GO" id="GO:0046872">
    <property type="term" value="F:metal ion binding"/>
    <property type="evidence" value="ECO:0007669"/>
    <property type="project" value="UniProtKB-KW"/>
</dbReference>
<evidence type="ECO:0000256" key="1">
    <source>
        <dbReference type="ARBA" id="ARBA00010996"/>
    </source>
</evidence>
<dbReference type="EMBL" id="JPWI01000015">
    <property type="protein sequence ID" value="RCK43165.1"/>
    <property type="molecule type" value="Genomic_DNA"/>
</dbReference>
<keyword evidence="3" id="KW-0479">Metal-binding</keyword>
<dbReference type="EMBL" id="JPWB01000001">
    <property type="protein sequence ID" value="RCK25331.1"/>
    <property type="molecule type" value="Genomic_DNA"/>
</dbReference>
<sequence>MPVSRRKMVWTAAGAVSMLVATLLTGWWRVDGPAAPQRQTRISALPLPFSEMDFQLTDHSGRKVGPEDWIGSPTLVFFGFTYCPDICPTTLSDITRWLEQLGEDASRLHAVFITVDPQRDTVQAMAEYVRNFHPSIKGYTGPLDEIDKAARAFRAKYERVPTENGYTMNHTAGVFVYDADGIFAGVIDFHESRDIAVPKIRQVL</sequence>
<dbReference type="PANTHER" id="PTHR12151">
    <property type="entry name" value="ELECTRON TRANSPORT PROTIN SCO1/SENC FAMILY MEMBER"/>
    <property type="match status" value="1"/>
</dbReference>
<feature type="binding site" evidence="3">
    <location>
        <position position="83"/>
    </location>
    <ligand>
        <name>Cu cation</name>
        <dbReference type="ChEBI" id="CHEBI:23378"/>
    </ligand>
</feature>
<feature type="disulfide bond" description="Redox-active" evidence="4">
    <location>
        <begin position="83"/>
        <end position="87"/>
    </location>
</feature>
<accession>A0A199YNR3</accession>
<keyword evidence="5" id="KW-0812">Transmembrane</keyword>
<organism evidence="7 10">
    <name type="scientific">Thalassospira profundimaris</name>
    <dbReference type="NCBI Taxonomy" id="502049"/>
    <lineage>
        <taxon>Bacteria</taxon>
        <taxon>Pseudomonadati</taxon>
        <taxon>Pseudomonadota</taxon>
        <taxon>Alphaproteobacteria</taxon>
        <taxon>Rhodospirillales</taxon>
        <taxon>Thalassospiraceae</taxon>
        <taxon>Thalassospira</taxon>
    </lineage>
</organism>
<feature type="transmembrane region" description="Helical" evidence="5">
    <location>
        <begin position="9"/>
        <end position="28"/>
    </location>
</feature>
<feature type="binding site" evidence="3">
    <location>
        <position position="87"/>
    </location>
    <ligand>
        <name>Cu cation</name>
        <dbReference type="ChEBI" id="CHEBI:23378"/>
    </ligand>
</feature>
<keyword evidence="5" id="KW-0472">Membrane</keyword>
<evidence type="ECO:0000256" key="3">
    <source>
        <dbReference type="PIRSR" id="PIRSR603782-1"/>
    </source>
</evidence>
<reference evidence="7 10" key="2">
    <citation type="submission" date="2014-07" db="EMBL/GenBank/DDBJ databases">
        <title>Draft genome sequence of Thalassospira profundimaris R8-17.</title>
        <authorList>
            <person name="Lai Q."/>
            <person name="Shao Z."/>
        </authorList>
    </citation>
    <scope>NUCLEOTIDE SEQUENCE [LARGE SCALE GENOMIC DNA]</scope>
    <source>
        <strain evidence="7 10">R8-17</strain>
    </source>
</reference>
<comment type="similarity">
    <text evidence="1">Belongs to the SCO1/2 family.</text>
</comment>
<reference evidence="8 9" key="1">
    <citation type="submission" date="2014-07" db="EMBL/GenBank/DDBJ databases">
        <title>Draft genome sequence of Thalassospira profundimaris PR54-5.</title>
        <authorList>
            <person name="Lai Q."/>
            <person name="Shao Z."/>
        </authorList>
    </citation>
    <scope>NUCLEOTIDE SEQUENCE [LARGE SCALE GENOMIC DNA]</scope>
    <source>
        <strain evidence="8 9">PR54-5</strain>
    </source>
</reference>
<keyword evidence="5" id="KW-1133">Transmembrane helix</keyword>
<feature type="domain" description="Thioredoxin" evidence="6">
    <location>
        <begin position="45"/>
        <end position="204"/>
    </location>
</feature>
<evidence type="ECO:0000256" key="4">
    <source>
        <dbReference type="PIRSR" id="PIRSR603782-2"/>
    </source>
</evidence>
<dbReference type="Pfam" id="PF02630">
    <property type="entry name" value="SCO1-SenC"/>
    <property type="match status" value="1"/>
</dbReference>
<dbReference type="PROSITE" id="PS51352">
    <property type="entry name" value="THIOREDOXIN_2"/>
    <property type="match status" value="1"/>
</dbReference>
<dbReference type="Gene3D" id="3.40.30.10">
    <property type="entry name" value="Glutaredoxin"/>
    <property type="match status" value="1"/>
</dbReference>
<evidence type="ECO:0000313" key="9">
    <source>
        <dbReference type="Proteomes" id="UP000252255"/>
    </source>
</evidence>
<dbReference type="InterPro" id="IPR036249">
    <property type="entry name" value="Thioredoxin-like_sf"/>
</dbReference>
<evidence type="ECO:0000256" key="2">
    <source>
        <dbReference type="ARBA" id="ARBA00023008"/>
    </source>
</evidence>
<feature type="binding site" evidence="3">
    <location>
        <position position="170"/>
    </location>
    <ligand>
        <name>Cu cation</name>
        <dbReference type="ChEBI" id="CHEBI:23378"/>
    </ligand>
</feature>
<evidence type="ECO:0000259" key="6">
    <source>
        <dbReference type="PROSITE" id="PS51352"/>
    </source>
</evidence>
<dbReference type="CDD" id="cd02968">
    <property type="entry name" value="SCO"/>
    <property type="match status" value="1"/>
</dbReference>
<comment type="caution">
    <text evidence="7">The sequence shown here is derived from an EMBL/GenBank/DDBJ whole genome shotgun (WGS) entry which is preliminary data.</text>
</comment>
<dbReference type="Proteomes" id="UP000252255">
    <property type="component" value="Unassembled WGS sequence"/>
</dbReference>
<evidence type="ECO:0000313" key="8">
    <source>
        <dbReference type="EMBL" id="RCK43165.1"/>
    </source>
</evidence>
<evidence type="ECO:0000313" key="7">
    <source>
        <dbReference type="EMBL" id="RCK25331.1"/>
    </source>
</evidence>
<dbReference type="FunFam" id="3.40.30.10:FF:000013">
    <property type="entry name" value="Blast:Protein SCO1 homolog, mitochondrial"/>
    <property type="match status" value="1"/>
</dbReference>
<evidence type="ECO:0000256" key="5">
    <source>
        <dbReference type="SAM" id="Phobius"/>
    </source>
</evidence>
<keyword evidence="2 3" id="KW-0186">Copper</keyword>
<dbReference type="InterPro" id="IPR013766">
    <property type="entry name" value="Thioredoxin_domain"/>
</dbReference>
<keyword evidence="4" id="KW-1015">Disulfide bond</keyword>
<protein>
    <recommendedName>
        <fullName evidence="6">Thioredoxin domain-containing protein</fullName>
    </recommendedName>
</protein>
<dbReference type="SUPFAM" id="SSF52833">
    <property type="entry name" value="Thioredoxin-like"/>
    <property type="match status" value="1"/>
</dbReference>
<dbReference type="Proteomes" id="UP000253061">
    <property type="component" value="Unassembled WGS sequence"/>
</dbReference>
<dbReference type="InterPro" id="IPR003782">
    <property type="entry name" value="SCO1/SenC"/>
</dbReference>
<dbReference type="AlphaFoldDB" id="A0A199YNR3"/>
<proteinExistence type="inferred from homology"/>